<evidence type="ECO:0000313" key="6">
    <source>
        <dbReference type="Proteomes" id="UP000254841"/>
    </source>
</evidence>
<keyword evidence="4" id="KW-0804">Transcription</keyword>
<dbReference type="Gene3D" id="1.10.10.10">
    <property type="entry name" value="Winged helix-like DNA-binding domain superfamily/Winged helix DNA-binding domain"/>
    <property type="match status" value="1"/>
</dbReference>
<dbReference type="OrthoDB" id="9783139at2"/>
<dbReference type="AlphaFoldDB" id="A0A377JKU7"/>
<protein>
    <submittedName>
        <fullName evidence="5">Heat-inducible transcription repressor</fullName>
    </submittedName>
</protein>
<gene>
    <name evidence="5" type="primary">hrcA</name>
    <name evidence="5" type="ORF">NCTC12410_01942</name>
</gene>
<keyword evidence="1" id="KW-0678">Repressor</keyword>
<dbReference type="InterPro" id="IPR002571">
    <property type="entry name" value="HrcA"/>
</dbReference>
<dbReference type="EMBL" id="UGHV01000003">
    <property type="protein sequence ID" value="STP06403.1"/>
    <property type="molecule type" value="Genomic_DNA"/>
</dbReference>
<keyword evidence="2" id="KW-0805">Transcription regulation</keyword>
<dbReference type="RefSeq" id="WP_115012385.1">
    <property type="nucleotide sequence ID" value="NZ_UGHV01000003.1"/>
</dbReference>
<dbReference type="SUPFAM" id="SSF46785">
    <property type="entry name" value="Winged helix' DNA-binding domain"/>
    <property type="match status" value="1"/>
</dbReference>
<evidence type="ECO:0000256" key="3">
    <source>
        <dbReference type="ARBA" id="ARBA00023016"/>
    </source>
</evidence>
<organism evidence="5 6">
    <name type="scientific">Helicobacter canis</name>
    <dbReference type="NCBI Taxonomy" id="29419"/>
    <lineage>
        <taxon>Bacteria</taxon>
        <taxon>Pseudomonadati</taxon>
        <taxon>Campylobacterota</taxon>
        <taxon>Epsilonproteobacteria</taxon>
        <taxon>Campylobacterales</taxon>
        <taxon>Helicobacteraceae</taxon>
        <taxon>Helicobacter</taxon>
    </lineage>
</organism>
<evidence type="ECO:0000256" key="1">
    <source>
        <dbReference type="ARBA" id="ARBA00022491"/>
    </source>
</evidence>
<dbReference type="GO" id="GO:0045892">
    <property type="term" value="P:negative regulation of DNA-templated transcription"/>
    <property type="evidence" value="ECO:0007669"/>
    <property type="project" value="TreeGrafter"/>
</dbReference>
<reference evidence="5 6" key="1">
    <citation type="submission" date="2018-06" db="EMBL/GenBank/DDBJ databases">
        <authorList>
            <consortium name="Pathogen Informatics"/>
            <person name="Doyle S."/>
        </authorList>
    </citation>
    <scope>NUCLEOTIDE SEQUENCE [LARGE SCALE GENOMIC DNA]</scope>
    <source>
        <strain evidence="5 6">NCTC12410</strain>
    </source>
</reference>
<keyword evidence="3" id="KW-0346">Stress response</keyword>
<proteinExistence type="predicted"/>
<dbReference type="GO" id="GO:0003677">
    <property type="term" value="F:DNA binding"/>
    <property type="evidence" value="ECO:0007669"/>
    <property type="project" value="InterPro"/>
</dbReference>
<dbReference type="PANTHER" id="PTHR34824">
    <property type="entry name" value="HEAT-INDUCIBLE TRANSCRIPTION REPRESSOR HRCA"/>
    <property type="match status" value="1"/>
</dbReference>
<accession>A0A377JKU7</accession>
<name>A0A377JKU7_9HELI</name>
<evidence type="ECO:0000256" key="4">
    <source>
        <dbReference type="ARBA" id="ARBA00023163"/>
    </source>
</evidence>
<evidence type="ECO:0000256" key="2">
    <source>
        <dbReference type="ARBA" id="ARBA00023015"/>
    </source>
</evidence>
<dbReference type="Proteomes" id="UP000254841">
    <property type="component" value="Unassembled WGS sequence"/>
</dbReference>
<dbReference type="PANTHER" id="PTHR34824:SF1">
    <property type="entry name" value="HEAT-INDUCIBLE TRANSCRIPTION REPRESSOR HRCA"/>
    <property type="match status" value="1"/>
</dbReference>
<evidence type="ECO:0000313" key="5">
    <source>
        <dbReference type="EMBL" id="STP06403.1"/>
    </source>
</evidence>
<sequence>MQKKEFLLNHLIKQYVKCHEPIGSESLKSCLQGKISSATIRNYFKILGQEGVIVQTHISSGRVPTRAALRNYWREVLQPTRLEPVIDTTRLHSLCDEFGLTCALRVATPQKLLRVLEVEAGENGAIVLVFERDCVAIPFVASMARFCQELVGVGINDIQRIAQDVCANSLAQALKALQSVEKTRFFGLGFLGEVFANAPQSALEMISGDLFIKLDSCVYFPDSSDYLIIAHSAWVQGQEAKMLCIGRLDQDYESFYEALESQAS</sequence>
<dbReference type="InterPro" id="IPR036390">
    <property type="entry name" value="WH_DNA-bd_sf"/>
</dbReference>
<dbReference type="InterPro" id="IPR036388">
    <property type="entry name" value="WH-like_DNA-bd_sf"/>
</dbReference>